<dbReference type="InterPro" id="IPR026875">
    <property type="entry name" value="PHydrolase_assoc_dom"/>
</dbReference>
<dbReference type="HAMAP" id="MF_01212">
    <property type="entry name" value="dGTPase_type2"/>
    <property type="match status" value="1"/>
</dbReference>
<dbReference type="CDD" id="cd00077">
    <property type="entry name" value="HDc"/>
    <property type="match status" value="1"/>
</dbReference>
<comment type="similarity">
    <text evidence="2">Belongs to the dGTPase family. Type 2 subfamily.</text>
</comment>
<evidence type="ECO:0000256" key="1">
    <source>
        <dbReference type="ARBA" id="ARBA00022801"/>
    </source>
</evidence>
<dbReference type="NCBIfam" id="TIGR01353">
    <property type="entry name" value="dGTP_triPase"/>
    <property type="match status" value="1"/>
</dbReference>
<evidence type="ECO:0000313" key="5">
    <source>
        <dbReference type="Proteomes" id="UP000321934"/>
    </source>
</evidence>
<reference evidence="4 5" key="1">
    <citation type="journal article" date="2019" name="ISME J.">
        <title>Deianiraea, an extracellular bacterium associated with the ciliate Paramecium, suggests an alternative scenario for the evolution of Rickettsiales.</title>
        <authorList>
            <person name="Castelli M."/>
            <person name="Sabaneyeva E."/>
            <person name="Lanzoni O."/>
            <person name="Lebedeva N."/>
            <person name="Floriano A.M."/>
            <person name="Gaiarsa S."/>
            <person name="Benken K."/>
            <person name="Modeo L."/>
            <person name="Bandi C."/>
            <person name="Potekhin A."/>
            <person name="Sassera D."/>
            <person name="Petroni G."/>
        </authorList>
    </citation>
    <scope>NUCLEOTIDE SEQUENCE [LARGE SCALE GENOMIC DNA]</scope>
    <source>
        <strain evidence="4">CyL4-1</strain>
    </source>
</reference>
<dbReference type="GO" id="GO:0008832">
    <property type="term" value="F:dGTPase activity"/>
    <property type="evidence" value="ECO:0007669"/>
    <property type="project" value="TreeGrafter"/>
</dbReference>
<dbReference type="PANTHER" id="PTHR11373:SF43">
    <property type="entry name" value="DEOXYGUANOSINETRIPHOSPHATE TRIPHOSPHOHYDROLASE-LIKE PROTEIN"/>
    <property type="match status" value="1"/>
</dbReference>
<dbReference type="PROSITE" id="PS51831">
    <property type="entry name" value="HD"/>
    <property type="match status" value="1"/>
</dbReference>
<keyword evidence="5" id="KW-1185">Reference proteome</keyword>
<dbReference type="Pfam" id="PF01966">
    <property type="entry name" value="HD"/>
    <property type="match status" value="1"/>
</dbReference>
<dbReference type="InterPro" id="IPR050135">
    <property type="entry name" value="dGTPase-like"/>
</dbReference>
<organism evidence="4 5">
    <name type="scientific">Candidatus Deianiraea vastatrix</name>
    <dbReference type="NCBI Taxonomy" id="2163644"/>
    <lineage>
        <taxon>Bacteria</taxon>
        <taxon>Pseudomonadati</taxon>
        <taxon>Pseudomonadota</taxon>
        <taxon>Alphaproteobacteria</taxon>
        <taxon>Rickettsiales</taxon>
        <taxon>Candidatus Deianiraeaceae</taxon>
        <taxon>Candidatus Deianiraea</taxon>
    </lineage>
</organism>
<dbReference type="SUPFAM" id="SSF109604">
    <property type="entry name" value="HD-domain/PDEase-like"/>
    <property type="match status" value="1"/>
</dbReference>
<evidence type="ECO:0000256" key="2">
    <source>
        <dbReference type="HAMAP-Rule" id="MF_01212"/>
    </source>
</evidence>
<dbReference type="SMART" id="SM00471">
    <property type="entry name" value="HDc"/>
    <property type="match status" value="1"/>
</dbReference>
<accession>A0A5B8XDE7</accession>
<dbReference type="Gene3D" id="1.10.3210.10">
    <property type="entry name" value="Hypothetical protein af1432"/>
    <property type="match status" value="1"/>
</dbReference>
<evidence type="ECO:0000259" key="3">
    <source>
        <dbReference type="PROSITE" id="PS51831"/>
    </source>
</evidence>
<dbReference type="GO" id="GO:0006203">
    <property type="term" value="P:dGTP catabolic process"/>
    <property type="evidence" value="ECO:0007669"/>
    <property type="project" value="TreeGrafter"/>
</dbReference>
<sequence>MSFLKFDGNKKRLFDEDISSNEAFCEDRMRVISSNAFKRLEAKTQVFPSYHGDHYRKRLTHSLEVAEIAKRIASNLNVDADLAEVVALSHDLGHPPFGHVGEDVLDNLMQNFGRDYKHNTFSFKIVTKLENISHNYAGLNLSWAVLDGILKHNGPLLKPCEYIIDYNKNLLDGLKIDLSCHSSLEAQIAAISDDIAYNNHDIEDGIRADILTLDDVFKLPVFGDFMLEVRDKYSFLEYGIMAKDAKSKSIAAMKKDVIEQTLKNIDKYSIKSYSDAFTCGVQIVDFSPEMSENIAKIRKFLYANLYHNKKVAKSRSKAKSVITKIFETIDKKPDLMPTLWHSEYSKEQNDGAKAGIICDYIAGMTDTFAVDLSKKFTSKKSII</sequence>
<proteinExistence type="inferred from homology"/>
<dbReference type="NCBIfam" id="TIGR00277">
    <property type="entry name" value="HDIG"/>
    <property type="match status" value="1"/>
</dbReference>
<dbReference type="InterPro" id="IPR003607">
    <property type="entry name" value="HD/PDEase_dom"/>
</dbReference>
<dbReference type="InterPro" id="IPR006261">
    <property type="entry name" value="dGTPase"/>
</dbReference>
<evidence type="ECO:0000313" key="4">
    <source>
        <dbReference type="EMBL" id="QED23348.1"/>
    </source>
</evidence>
<dbReference type="PANTHER" id="PTHR11373">
    <property type="entry name" value="DEOXYNUCLEOSIDE TRIPHOSPHATE TRIPHOSPHOHYDROLASE"/>
    <property type="match status" value="1"/>
</dbReference>
<dbReference type="OrthoDB" id="9803619at2"/>
<dbReference type="AlphaFoldDB" id="A0A5B8XDE7"/>
<dbReference type="InterPro" id="IPR023023">
    <property type="entry name" value="dNTPase_2"/>
</dbReference>
<dbReference type="InterPro" id="IPR006674">
    <property type="entry name" value="HD_domain"/>
</dbReference>
<feature type="domain" description="HD" evidence="3">
    <location>
        <begin position="58"/>
        <end position="198"/>
    </location>
</feature>
<dbReference type="Proteomes" id="UP000321934">
    <property type="component" value="Chromosome"/>
</dbReference>
<gene>
    <name evidence="4" type="ORF">Deia_00553</name>
</gene>
<dbReference type="InterPro" id="IPR006675">
    <property type="entry name" value="HDIG_dom"/>
</dbReference>
<protein>
    <recommendedName>
        <fullName evidence="2">Deoxyguanosinetriphosphate triphosphohydrolase-like protein</fullName>
    </recommendedName>
</protein>
<name>A0A5B8XDE7_9RICK</name>
<dbReference type="RefSeq" id="WP_146820627.1">
    <property type="nucleotide sequence ID" value="NZ_CP029077.1"/>
</dbReference>
<keyword evidence="1 2" id="KW-0378">Hydrolase</keyword>
<dbReference type="EMBL" id="CP029077">
    <property type="protein sequence ID" value="QED23348.1"/>
    <property type="molecule type" value="Genomic_DNA"/>
</dbReference>
<dbReference type="Pfam" id="PF13286">
    <property type="entry name" value="HD_assoc"/>
    <property type="match status" value="1"/>
</dbReference>